<proteinExistence type="predicted"/>
<dbReference type="PROSITE" id="PS50181">
    <property type="entry name" value="FBOX"/>
    <property type="match status" value="1"/>
</dbReference>
<evidence type="ECO:0000313" key="2">
    <source>
        <dbReference type="EMBL" id="KAK4454892.1"/>
    </source>
</evidence>
<protein>
    <recommendedName>
        <fullName evidence="1">F-box domain-containing protein</fullName>
    </recommendedName>
</protein>
<evidence type="ECO:0000259" key="1">
    <source>
        <dbReference type="PROSITE" id="PS50181"/>
    </source>
</evidence>
<gene>
    <name evidence="2" type="ORF">QBC34DRAFT_420572</name>
</gene>
<dbReference type="AlphaFoldDB" id="A0AAV9H2Q8"/>
<dbReference type="InterPro" id="IPR036047">
    <property type="entry name" value="F-box-like_dom_sf"/>
</dbReference>
<dbReference type="Proteomes" id="UP001321760">
    <property type="component" value="Unassembled WGS sequence"/>
</dbReference>
<reference evidence="2" key="1">
    <citation type="journal article" date="2023" name="Mol. Phylogenet. Evol.">
        <title>Genome-scale phylogeny and comparative genomics of the fungal order Sordariales.</title>
        <authorList>
            <person name="Hensen N."/>
            <person name="Bonometti L."/>
            <person name="Westerberg I."/>
            <person name="Brannstrom I.O."/>
            <person name="Guillou S."/>
            <person name="Cros-Aarteil S."/>
            <person name="Calhoun S."/>
            <person name="Haridas S."/>
            <person name="Kuo A."/>
            <person name="Mondo S."/>
            <person name="Pangilinan J."/>
            <person name="Riley R."/>
            <person name="LaButti K."/>
            <person name="Andreopoulos B."/>
            <person name="Lipzen A."/>
            <person name="Chen C."/>
            <person name="Yan M."/>
            <person name="Daum C."/>
            <person name="Ng V."/>
            <person name="Clum A."/>
            <person name="Steindorff A."/>
            <person name="Ohm R.A."/>
            <person name="Martin F."/>
            <person name="Silar P."/>
            <person name="Natvig D.O."/>
            <person name="Lalanne C."/>
            <person name="Gautier V."/>
            <person name="Ament-Velasquez S.L."/>
            <person name="Kruys A."/>
            <person name="Hutchinson M.I."/>
            <person name="Powell A.J."/>
            <person name="Barry K."/>
            <person name="Miller A.N."/>
            <person name="Grigoriev I.V."/>
            <person name="Debuchy R."/>
            <person name="Gladieux P."/>
            <person name="Hiltunen Thoren M."/>
            <person name="Johannesson H."/>
        </authorList>
    </citation>
    <scope>NUCLEOTIDE SEQUENCE</scope>
    <source>
        <strain evidence="2">PSN243</strain>
    </source>
</reference>
<sequence>MALKAMPAEILYKILESLDITDNRNLRLVCRRLSCIATHRVQQELSFCLYQPDFDMLKLIASRPDSAGHVASLLYFADMISLERHDFHMHSVGASTRPHSIEDRKQGNEEMQRTFDVYERLFESQQVILDQKGDYSALMDVIAKFPGLKKVAVTSPHNASYLFEAGIRPYGMKNSPFYRRELRRGEISRGRSLEPSALVSSSRHMRALLRGVHRAGIHLQSIEANVLHFSFFDSTTPEFGLHNMTNLLGALTCFNVAVVGFGELDFACSDRKYETEAKATRTTAWNAVMQQGALRNALAHMPNLTMLRLAFARRVFPDPQDTDKNHFYPISLHDVIPSSRLWPKLKILGLEGVMTDGDALRGLVNRHADTLDSLELCYIHLHKQPWRDFLPKLKKDIWRKGGRVTVMMHGPLRGETGNGHETWKVWHKIRRDSSINYFGAAGEFRPPLRRLSR</sequence>
<accession>A0AAV9H2Q8</accession>
<reference evidence="2" key="2">
    <citation type="submission" date="2023-05" db="EMBL/GenBank/DDBJ databases">
        <authorList>
            <consortium name="Lawrence Berkeley National Laboratory"/>
            <person name="Steindorff A."/>
            <person name="Hensen N."/>
            <person name="Bonometti L."/>
            <person name="Westerberg I."/>
            <person name="Brannstrom I.O."/>
            <person name="Guillou S."/>
            <person name="Cros-Aarteil S."/>
            <person name="Calhoun S."/>
            <person name="Haridas S."/>
            <person name="Kuo A."/>
            <person name="Mondo S."/>
            <person name="Pangilinan J."/>
            <person name="Riley R."/>
            <person name="Labutti K."/>
            <person name="Andreopoulos B."/>
            <person name="Lipzen A."/>
            <person name="Chen C."/>
            <person name="Yanf M."/>
            <person name="Daum C."/>
            <person name="Ng V."/>
            <person name="Clum A."/>
            <person name="Ohm R."/>
            <person name="Martin F."/>
            <person name="Silar P."/>
            <person name="Natvig D."/>
            <person name="Lalanne C."/>
            <person name="Gautier V."/>
            <person name="Ament-Velasquez S.L."/>
            <person name="Kruys A."/>
            <person name="Hutchinson M.I."/>
            <person name="Powell A.J."/>
            <person name="Barry K."/>
            <person name="Miller A.N."/>
            <person name="Grigoriev I.V."/>
            <person name="Debuchy R."/>
            <person name="Gladieux P."/>
            <person name="Thoren M.H."/>
            <person name="Johannesson H."/>
        </authorList>
    </citation>
    <scope>NUCLEOTIDE SEQUENCE</scope>
    <source>
        <strain evidence="2">PSN243</strain>
    </source>
</reference>
<keyword evidence="3" id="KW-1185">Reference proteome</keyword>
<dbReference type="EMBL" id="MU865915">
    <property type="protein sequence ID" value="KAK4454892.1"/>
    <property type="molecule type" value="Genomic_DNA"/>
</dbReference>
<name>A0AAV9H2Q8_9PEZI</name>
<dbReference type="SMART" id="SM00256">
    <property type="entry name" value="FBOX"/>
    <property type="match status" value="1"/>
</dbReference>
<feature type="domain" description="F-box" evidence="1">
    <location>
        <begin position="1"/>
        <end position="45"/>
    </location>
</feature>
<dbReference type="InterPro" id="IPR001810">
    <property type="entry name" value="F-box_dom"/>
</dbReference>
<dbReference type="SUPFAM" id="SSF81383">
    <property type="entry name" value="F-box domain"/>
    <property type="match status" value="1"/>
</dbReference>
<dbReference type="Pfam" id="PF00646">
    <property type="entry name" value="F-box"/>
    <property type="match status" value="1"/>
</dbReference>
<comment type="caution">
    <text evidence="2">The sequence shown here is derived from an EMBL/GenBank/DDBJ whole genome shotgun (WGS) entry which is preliminary data.</text>
</comment>
<evidence type="ECO:0000313" key="3">
    <source>
        <dbReference type="Proteomes" id="UP001321760"/>
    </source>
</evidence>
<organism evidence="2 3">
    <name type="scientific">Podospora aff. communis PSN243</name>
    <dbReference type="NCBI Taxonomy" id="3040156"/>
    <lineage>
        <taxon>Eukaryota</taxon>
        <taxon>Fungi</taxon>
        <taxon>Dikarya</taxon>
        <taxon>Ascomycota</taxon>
        <taxon>Pezizomycotina</taxon>
        <taxon>Sordariomycetes</taxon>
        <taxon>Sordariomycetidae</taxon>
        <taxon>Sordariales</taxon>
        <taxon>Podosporaceae</taxon>
        <taxon>Podospora</taxon>
    </lineage>
</organism>